<dbReference type="GO" id="GO:0005737">
    <property type="term" value="C:cytoplasm"/>
    <property type="evidence" value="ECO:0007669"/>
    <property type="project" value="TreeGrafter"/>
</dbReference>
<dbReference type="GO" id="GO:0006508">
    <property type="term" value="P:proteolysis"/>
    <property type="evidence" value="ECO:0007669"/>
    <property type="project" value="UniProtKB-KW"/>
</dbReference>
<dbReference type="GO" id="GO:0070139">
    <property type="term" value="F:SUMO-specific endopeptidase activity"/>
    <property type="evidence" value="ECO:0007669"/>
    <property type="project" value="TreeGrafter"/>
</dbReference>
<dbReference type="PROSITE" id="PS50600">
    <property type="entry name" value="ULP_PROTEASE"/>
    <property type="match status" value="1"/>
</dbReference>
<feature type="compositionally biased region" description="Basic and acidic residues" evidence="6">
    <location>
        <begin position="664"/>
        <end position="686"/>
    </location>
</feature>
<feature type="compositionally biased region" description="Low complexity" evidence="6">
    <location>
        <begin position="557"/>
        <end position="586"/>
    </location>
</feature>
<dbReference type="EMBL" id="BSXN01001746">
    <property type="protein sequence ID" value="GME74325.1"/>
    <property type="molecule type" value="Genomic_DNA"/>
</dbReference>
<evidence type="ECO:0000256" key="2">
    <source>
        <dbReference type="ARBA" id="ARBA00022553"/>
    </source>
</evidence>
<evidence type="ECO:0000256" key="3">
    <source>
        <dbReference type="ARBA" id="ARBA00022670"/>
    </source>
</evidence>
<proteinExistence type="inferred from homology"/>
<keyword evidence="9" id="KW-1185">Reference proteome</keyword>
<feature type="region of interest" description="Disordered" evidence="6">
    <location>
        <begin position="845"/>
        <end position="929"/>
    </location>
</feature>
<feature type="domain" description="Ubiquitin-like protease family profile" evidence="7">
    <location>
        <begin position="93"/>
        <end position="361"/>
    </location>
</feature>
<evidence type="ECO:0000256" key="5">
    <source>
        <dbReference type="ARBA" id="ARBA00022801"/>
    </source>
</evidence>
<organism evidence="8 9">
    <name type="scientific">Candida boidinii</name>
    <name type="common">Yeast</name>
    <dbReference type="NCBI Taxonomy" id="5477"/>
    <lineage>
        <taxon>Eukaryota</taxon>
        <taxon>Fungi</taxon>
        <taxon>Dikarya</taxon>
        <taxon>Ascomycota</taxon>
        <taxon>Saccharomycotina</taxon>
        <taxon>Pichiomycetes</taxon>
        <taxon>Pichiales</taxon>
        <taxon>Pichiaceae</taxon>
        <taxon>Ogataea</taxon>
        <taxon>Ogataea/Candida clade</taxon>
    </lineage>
</organism>
<feature type="compositionally biased region" description="Basic and acidic residues" evidence="6">
    <location>
        <begin position="871"/>
        <end position="884"/>
    </location>
</feature>
<feature type="compositionally biased region" description="Polar residues" evidence="6">
    <location>
        <begin position="622"/>
        <end position="641"/>
    </location>
</feature>
<feature type="compositionally biased region" description="Polar residues" evidence="6">
    <location>
        <begin position="892"/>
        <end position="907"/>
    </location>
</feature>
<feature type="compositionally biased region" description="Basic and acidic residues" evidence="6">
    <location>
        <begin position="547"/>
        <end position="556"/>
    </location>
</feature>
<evidence type="ECO:0000256" key="4">
    <source>
        <dbReference type="ARBA" id="ARBA00022786"/>
    </source>
</evidence>
<gene>
    <name evidence="8" type="ORF">Cboi02_000437500</name>
</gene>
<evidence type="ECO:0000256" key="6">
    <source>
        <dbReference type="SAM" id="MobiDB-lite"/>
    </source>
</evidence>
<dbReference type="AlphaFoldDB" id="A0A9W6WBE2"/>
<protein>
    <submittedName>
        <fullName evidence="8">Unnamed protein product</fullName>
    </submittedName>
</protein>
<feature type="compositionally biased region" description="Polar residues" evidence="6">
    <location>
        <begin position="492"/>
        <end position="513"/>
    </location>
</feature>
<keyword evidence="2" id="KW-0597">Phosphoprotein</keyword>
<dbReference type="PANTHER" id="PTHR46896:SF3">
    <property type="entry name" value="FI06413P-RELATED"/>
    <property type="match status" value="1"/>
</dbReference>
<dbReference type="Pfam" id="PF02902">
    <property type="entry name" value="Peptidase_C48"/>
    <property type="match status" value="1"/>
</dbReference>
<feature type="compositionally biased region" description="Acidic residues" evidence="6">
    <location>
        <begin position="521"/>
        <end position="538"/>
    </location>
</feature>
<dbReference type="InterPro" id="IPR051947">
    <property type="entry name" value="Sentrin-specific_protease"/>
</dbReference>
<feature type="compositionally biased region" description="Basic and acidic residues" evidence="6">
    <location>
        <begin position="746"/>
        <end position="759"/>
    </location>
</feature>
<feature type="region of interest" description="Disordered" evidence="6">
    <location>
        <begin position="13"/>
        <end position="46"/>
    </location>
</feature>
<feature type="compositionally biased region" description="Basic and acidic residues" evidence="6">
    <location>
        <begin position="460"/>
        <end position="476"/>
    </location>
</feature>
<keyword evidence="5" id="KW-0378">Hydrolase</keyword>
<comment type="caution">
    <text evidence="8">The sequence shown here is derived from an EMBL/GenBank/DDBJ whole genome shotgun (WGS) entry which is preliminary data.</text>
</comment>
<feature type="compositionally biased region" description="Basic and acidic residues" evidence="6">
    <location>
        <begin position="721"/>
        <end position="730"/>
    </location>
</feature>
<dbReference type="SUPFAM" id="SSF54001">
    <property type="entry name" value="Cysteine proteinases"/>
    <property type="match status" value="1"/>
</dbReference>
<feature type="compositionally biased region" description="Polar residues" evidence="6">
    <location>
        <begin position="262"/>
        <end position="280"/>
    </location>
</feature>
<feature type="compositionally biased region" description="Acidic residues" evidence="6">
    <location>
        <begin position="735"/>
        <end position="745"/>
    </location>
</feature>
<feature type="compositionally biased region" description="Low complexity" evidence="6">
    <location>
        <begin position="19"/>
        <end position="40"/>
    </location>
</feature>
<feature type="region of interest" description="Disordered" evidence="6">
    <location>
        <begin position="432"/>
        <end position="686"/>
    </location>
</feature>
<dbReference type="Gene3D" id="3.40.395.10">
    <property type="entry name" value="Adenoviral Proteinase, Chain A"/>
    <property type="match status" value="1"/>
</dbReference>
<keyword evidence="3" id="KW-0645">Protease</keyword>
<keyword evidence="4" id="KW-0833">Ubl conjugation pathway</keyword>
<name>A0A9W6WBE2_CANBO</name>
<feature type="region of interest" description="Disordered" evidence="6">
    <location>
        <begin position="721"/>
        <end position="814"/>
    </location>
</feature>
<sequence length="929" mass="105682">MNDAHSISSYPIPPNAFYSSPSSSTTNDDSTVSYGSSSDSISKRMRTRSTTKLKDYTFPQLTEIQEIFENIPFENQILFKPSLKYKFEDKKSFIITNNDFKCLYNGNWVNDTIVDFFLKYYFTQATKSGKLNNLKIEVLNSFFYKKLLMDIDEENQDYYNNVRNWFKNNDNLFDQDFVIIPIMEDMHWFFVIITNLPKLKSKALKSEFDNNTDGSDSINSQIYMYSELNSSSPSPKNDDTLSSTSTNMETTPEPKRKLGRPSKNSTPKSQLQNKNSFSNKLSDEDYTKNYEENSKIYILDSLKKAHPRIYEPLRGFLRGYAKEKYNVDIPSDQIYKASCPIPQQGNFNDCGLHVVYNAAKLFWHPDLFKKLLVKPTTTLRKQLFKESERRTLRKDLRDLLLDLLKKNLELSGGDGSKICILTNGQSAENTNINGNISNDSNNSAAPAADGSKLKNGNNSDAKEDSDQETTNKKNNDNNKQNNKHYSSGGDNGTRNNLNNIEYDNSSINQNGSNETKKRDSDQDDMEEDEEEDDDELEIISENVKNSESSKNKDLKSTENTTTTTTPSSENGDSTLSSSLKSDSRASIQRPFIKTLKQKYSDQDRQLGKPSNLKNDNLIKVQYKSNGTSASSNNETTKNPSLSDGHETNATETRESNKYSLNIKSDNDTTTRVSDVEREKERQREKERIIELEKENELLKEKLREQVREMNLIARRRKAELKIAENQKESQQDENIVNDDDEEDKMEIDRPVNHKEKDIPHQSIYDQNLVDYKSPPEAITPSPSQRENAADALEVDDSQDSVLTDINQEEPSPSGIIASLESIDIVEPVGSTKKTSFGISEESAIIINTKSDEINDESNDSKSKLNNVPKSPKTEPRSPEAESKSFRRRTSPRLENSSVKFATDSKISSPPPLKYAPILINEPSEEDSRF</sequence>
<dbReference type="InterPro" id="IPR038765">
    <property type="entry name" value="Papain-like_cys_pep_sf"/>
</dbReference>
<evidence type="ECO:0000313" key="8">
    <source>
        <dbReference type="EMBL" id="GME74325.1"/>
    </source>
</evidence>
<reference evidence="8" key="1">
    <citation type="submission" date="2023-04" db="EMBL/GenBank/DDBJ databases">
        <title>Candida boidinii NBRC 10035.</title>
        <authorList>
            <person name="Ichikawa N."/>
            <person name="Sato H."/>
            <person name="Tonouchi N."/>
        </authorList>
    </citation>
    <scope>NUCLEOTIDE SEQUENCE</scope>
    <source>
        <strain evidence="8">NBRC 10035</strain>
    </source>
</reference>
<dbReference type="PANTHER" id="PTHR46896">
    <property type="entry name" value="SENTRIN-SPECIFIC PROTEASE"/>
    <property type="match status" value="1"/>
</dbReference>
<accession>A0A9W6WBE2</accession>
<dbReference type="GO" id="GO:0016926">
    <property type="term" value="P:protein desumoylation"/>
    <property type="evidence" value="ECO:0007669"/>
    <property type="project" value="TreeGrafter"/>
</dbReference>
<feature type="compositionally biased region" description="Polar residues" evidence="6">
    <location>
        <begin position="799"/>
        <end position="810"/>
    </location>
</feature>
<feature type="compositionally biased region" description="Polar residues" evidence="6">
    <location>
        <begin position="228"/>
        <end position="250"/>
    </location>
</feature>
<evidence type="ECO:0000259" key="7">
    <source>
        <dbReference type="PROSITE" id="PS50600"/>
    </source>
</evidence>
<dbReference type="Proteomes" id="UP001165120">
    <property type="component" value="Unassembled WGS sequence"/>
</dbReference>
<feature type="compositionally biased region" description="Basic and acidic residues" evidence="6">
    <location>
        <begin position="643"/>
        <end position="656"/>
    </location>
</feature>
<evidence type="ECO:0000256" key="1">
    <source>
        <dbReference type="ARBA" id="ARBA00005234"/>
    </source>
</evidence>
<dbReference type="GO" id="GO:0005634">
    <property type="term" value="C:nucleus"/>
    <property type="evidence" value="ECO:0007669"/>
    <property type="project" value="TreeGrafter"/>
</dbReference>
<comment type="similarity">
    <text evidence="1">Belongs to the peptidase C48 family.</text>
</comment>
<dbReference type="InterPro" id="IPR003653">
    <property type="entry name" value="Peptidase_C48_C"/>
</dbReference>
<feature type="compositionally biased region" description="Low complexity" evidence="6">
    <location>
        <begin position="432"/>
        <end position="450"/>
    </location>
</feature>
<feature type="region of interest" description="Disordered" evidence="6">
    <location>
        <begin position="228"/>
        <end position="282"/>
    </location>
</feature>
<evidence type="ECO:0000313" key="9">
    <source>
        <dbReference type="Proteomes" id="UP001165120"/>
    </source>
</evidence>